<evidence type="ECO:0000313" key="9">
    <source>
        <dbReference type="Proteomes" id="UP000594042"/>
    </source>
</evidence>
<gene>
    <name evidence="8" type="ORF">Cop2CBH44_22010</name>
</gene>
<feature type="transmembrane region" description="Helical" evidence="7">
    <location>
        <begin position="379"/>
        <end position="401"/>
    </location>
</feature>
<feature type="transmembrane region" description="Helical" evidence="7">
    <location>
        <begin position="21"/>
        <end position="39"/>
    </location>
</feature>
<evidence type="ECO:0000256" key="3">
    <source>
        <dbReference type="ARBA" id="ARBA00022475"/>
    </source>
</evidence>
<feature type="transmembrane region" description="Helical" evidence="7">
    <location>
        <begin position="323"/>
        <end position="343"/>
    </location>
</feature>
<feature type="transmembrane region" description="Helical" evidence="7">
    <location>
        <begin position="112"/>
        <end position="136"/>
    </location>
</feature>
<dbReference type="KEGG" id="copr:Cop2CBH44_22010"/>
<reference evidence="9" key="1">
    <citation type="submission" date="2020-07" db="EMBL/GenBank/DDBJ databases">
        <title>Complete genome sequencing of Coprobacter sp. strain 2CBH44.</title>
        <authorList>
            <person name="Sakamoto M."/>
            <person name="Murakami T."/>
            <person name="Mori H."/>
        </authorList>
    </citation>
    <scope>NUCLEOTIDE SEQUENCE [LARGE SCALE GENOMIC DNA]</scope>
    <source>
        <strain evidence="9">2CBH44</strain>
    </source>
</reference>
<keyword evidence="5 7" id="KW-1133">Transmembrane helix</keyword>
<dbReference type="GO" id="GO:0005886">
    <property type="term" value="C:plasma membrane"/>
    <property type="evidence" value="ECO:0007669"/>
    <property type="project" value="UniProtKB-SubCell"/>
</dbReference>
<dbReference type="PANTHER" id="PTHR30250:SF10">
    <property type="entry name" value="LIPOPOLYSACCHARIDE BIOSYNTHESIS PROTEIN WZXC"/>
    <property type="match status" value="1"/>
</dbReference>
<evidence type="ECO:0000256" key="7">
    <source>
        <dbReference type="SAM" id="Phobius"/>
    </source>
</evidence>
<dbReference type="Pfam" id="PF13440">
    <property type="entry name" value="Polysacc_synt_3"/>
    <property type="match status" value="1"/>
</dbReference>
<evidence type="ECO:0000256" key="4">
    <source>
        <dbReference type="ARBA" id="ARBA00022692"/>
    </source>
</evidence>
<evidence type="ECO:0000256" key="5">
    <source>
        <dbReference type="ARBA" id="ARBA00022989"/>
    </source>
</evidence>
<feature type="transmembrane region" description="Helical" evidence="7">
    <location>
        <begin position="441"/>
        <end position="459"/>
    </location>
</feature>
<protein>
    <submittedName>
        <fullName evidence="8">Lipopolysaccharide biosynthesis protein</fullName>
    </submittedName>
</protein>
<accession>A0A7G1I082</accession>
<keyword evidence="9" id="KW-1185">Reference proteome</keyword>
<name>A0A7G1I082_9BACT</name>
<feature type="transmembrane region" description="Helical" evidence="7">
    <location>
        <begin position="148"/>
        <end position="166"/>
    </location>
</feature>
<keyword evidence="4 7" id="KW-0812">Transmembrane</keyword>
<evidence type="ECO:0000256" key="2">
    <source>
        <dbReference type="ARBA" id="ARBA00007430"/>
    </source>
</evidence>
<evidence type="ECO:0000256" key="6">
    <source>
        <dbReference type="ARBA" id="ARBA00023136"/>
    </source>
</evidence>
<comment type="subcellular location">
    <subcellularLocation>
        <location evidence="1">Cell membrane</location>
        <topology evidence="1">Multi-pass membrane protein</topology>
    </subcellularLocation>
</comment>
<keyword evidence="6 7" id="KW-0472">Membrane</keyword>
<feature type="transmembrane region" description="Helical" evidence="7">
    <location>
        <begin position="212"/>
        <end position="235"/>
    </location>
</feature>
<dbReference type="Proteomes" id="UP000594042">
    <property type="component" value="Chromosome"/>
</dbReference>
<dbReference type="EMBL" id="AP023322">
    <property type="protein sequence ID" value="BCI63848.1"/>
    <property type="molecule type" value="Genomic_DNA"/>
</dbReference>
<proteinExistence type="inferred from homology"/>
<dbReference type="PANTHER" id="PTHR30250">
    <property type="entry name" value="PST FAMILY PREDICTED COLANIC ACID TRANSPORTER"/>
    <property type="match status" value="1"/>
</dbReference>
<dbReference type="CDD" id="cd13127">
    <property type="entry name" value="MATE_tuaB_like"/>
    <property type="match status" value="1"/>
</dbReference>
<feature type="transmembrane region" description="Helical" evidence="7">
    <location>
        <begin position="81"/>
        <end position="100"/>
    </location>
</feature>
<sequence>MIEDLEKTTRNAIIWNALDKVSNQVISIVIGIILARILNSSDYGLIGMLAIFVAIANSCIDSGFSSALVRKQNPTEADYNTVFYCNLLISFIIYILLFLGAPNIASFFDQPILIPLSRSLFCIFLINALGLIQTAYLVKEIQFRKVTIINFLSLFISGLTALYHALHNYGAWALVAQMLSQSVSKTILLWIIGKWHPKAIFSIKSFRELFAFGSNILLANILNSIFLNIYSAFIGRLYGKTSLGFYTQAAKWADMGISTLYGTIQNATYTVFSAIQNEKERLVKAYRDTMKLTAFITFPSLLCFILISKPFVLIFLSEKWTESIIYLQLLCAAGIFTVFTTINGNYIKISGHSHLVLRLEVIKIGLIFIAIFLTWHMGMLHMVISLVIVRIIVYILSIIIIGEKVDYPWYTQLKDIFPYLSVGVILFLTSLSFTIFISNIYFLGIIQIGFFFTSYYSIFRYMDRHYLLFN</sequence>
<dbReference type="AlphaFoldDB" id="A0A7G1I082"/>
<keyword evidence="3" id="KW-1003">Cell membrane</keyword>
<organism evidence="8 9">
    <name type="scientific">Coprobacter secundus subsp. similis</name>
    <dbReference type="NCBI Taxonomy" id="2751153"/>
    <lineage>
        <taxon>Bacteria</taxon>
        <taxon>Pseudomonadati</taxon>
        <taxon>Bacteroidota</taxon>
        <taxon>Bacteroidia</taxon>
        <taxon>Bacteroidales</taxon>
        <taxon>Barnesiellaceae</taxon>
        <taxon>Coprobacter</taxon>
    </lineage>
</organism>
<feature type="transmembrane region" description="Helical" evidence="7">
    <location>
        <begin position="295"/>
        <end position="317"/>
    </location>
</feature>
<dbReference type="RefSeq" id="WP_200754808.1">
    <property type="nucleotide sequence ID" value="NZ_AP023322.1"/>
</dbReference>
<evidence type="ECO:0000313" key="8">
    <source>
        <dbReference type="EMBL" id="BCI63848.1"/>
    </source>
</evidence>
<feature type="transmembrane region" description="Helical" evidence="7">
    <location>
        <begin position="355"/>
        <end position="373"/>
    </location>
</feature>
<evidence type="ECO:0000256" key="1">
    <source>
        <dbReference type="ARBA" id="ARBA00004651"/>
    </source>
</evidence>
<feature type="transmembrane region" description="Helical" evidence="7">
    <location>
        <begin position="416"/>
        <end position="435"/>
    </location>
</feature>
<feature type="transmembrane region" description="Helical" evidence="7">
    <location>
        <begin position="45"/>
        <end position="69"/>
    </location>
</feature>
<comment type="similarity">
    <text evidence="2">Belongs to the polysaccharide synthase family.</text>
</comment>
<dbReference type="InterPro" id="IPR050833">
    <property type="entry name" value="Poly_Biosynth_Transport"/>
</dbReference>